<dbReference type="PANTHER" id="PTHR23180:SF399">
    <property type="entry name" value="BLOWN FUSE, ISOFORM A-RELATED"/>
    <property type="match status" value="1"/>
</dbReference>
<dbReference type="SUPFAM" id="SSF57863">
    <property type="entry name" value="ArfGap/RecO-like zinc finger"/>
    <property type="match status" value="1"/>
</dbReference>
<feature type="domain" description="PH" evidence="7">
    <location>
        <begin position="28"/>
        <end position="124"/>
    </location>
</feature>
<dbReference type="SUPFAM" id="SSF48403">
    <property type="entry name" value="Ankyrin repeat"/>
    <property type="match status" value="1"/>
</dbReference>
<evidence type="ECO:0000256" key="4">
    <source>
        <dbReference type="PROSITE-ProRule" id="PRU00023"/>
    </source>
</evidence>
<dbReference type="Pfam" id="PF01412">
    <property type="entry name" value="ArfGap"/>
    <property type="match status" value="1"/>
</dbReference>
<dbReference type="InterPro" id="IPR038508">
    <property type="entry name" value="ArfGAP_dom_sf"/>
</dbReference>
<dbReference type="PANTHER" id="PTHR23180">
    <property type="entry name" value="CENTAURIN/ARF"/>
    <property type="match status" value="1"/>
</dbReference>
<evidence type="ECO:0000256" key="2">
    <source>
        <dbReference type="ARBA" id="ARBA00022771"/>
    </source>
</evidence>
<protein>
    <recommendedName>
        <fullName evidence="11">Arf-GAP with coiled-coil, ANK repeat and PH domain-containing protein 2</fullName>
    </recommendedName>
</protein>
<dbReference type="SUPFAM" id="SSF50729">
    <property type="entry name" value="PH domain-like"/>
    <property type="match status" value="1"/>
</dbReference>
<dbReference type="CDD" id="cd13250">
    <property type="entry name" value="PH_ACAP"/>
    <property type="match status" value="1"/>
</dbReference>
<dbReference type="InterPro" id="IPR001164">
    <property type="entry name" value="ArfGAP_dom"/>
</dbReference>
<evidence type="ECO:0000259" key="7">
    <source>
        <dbReference type="PROSITE" id="PS50003"/>
    </source>
</evidence>
<comment type="caution">
    <text evidence="9">The sequence shown here is derived from an EMBL/GenBank/DDBJ whole genome shotgun (WGS) entry which is preliminary data.</text>
</comment>
<dbReference type="PROSITE" id="PS50297">
    <property type="entry name" value="ANK_REP_REGION"/>
    <property type="match status" value="1"/>
</dbReference>
<sequence>MRAELAKLDKVLGNRHSLVNKNETVVPGEPVEGYLFKRTTNAFKTWHRRWFCLKDNQLVYRKRTGEDQYTVMEEDLRLCTVRPVQDSDRRFCFEVLSPTRSHMLQADSEELFNRWITSLQHGIGAALQLGTSSSVCAEGIEQICDDASNNNKRIRIREELQKVPGNEMCCDCGSHNPTWASINLGITLCIDCSGVHRSLGVHYSKVRSLTLDVWEPEILKVMAELGNTVVNSIYEAKVDGTVKRATPNCDSAVRESYIKRKWLDKEFVAGLSVTPSRCSRKWSVRKLRRRARSSGATPSSRDEEVLVVGEELDKQPLAAAIDISSDEDSTGGEDDHSIGEEDISKLSPTLLLYKASAAHNIPVMCQALALGADKLWTADDGTGHLHQAVISGSGMSCEYLLLNGIPKNVQASNGQTPLHLAAELGHTGQVLLLLKHKADQHLKDINGVDPLDVAINKKNADIVTLLRLGRLNEEMRDSGSTTTDDTFNDVVRDFSQLAYLQPHKLAPRSNDNEEGT</sequence>
<gene>
    <name evidence="9" type="ORF">AAG570_009846</name>
</gene>
<proteinExistence type="predicted"/>
<feature type="region of interest" description="Disordered" evidence="6">
    <location>
        <begin position="321"/>
        <end position="340"/>
    </location>
</feature>
<organism evidence="9 10">
    <name type="scientific">Ranatra chinensis</name>
    <dbReference type="NCBI Taxonomy" id="642074"/>
    <lineage>
        <taxon>Eukaryota</taxon>
        <taxon>Metazoa</taxon>
        <taxon>Ecdysozoa</taxon>
        <taxon>Arthropoda</taxon>
        <taxon>Hexapoda</taxon>
        <taxon>Insecta</taxon>
        <taxon>Pterygota</taxon>
        <taxon>Neoptera</taxon>
        <taxon>Paraneoptera</taxon>
        <taxon>Hemiptera</taxon>
        <taxon>Heteroptera</taxon>
        <taxon>Panheteroptera</taxon>
        <taxon>Nepomorpha</taxon>
        <taxon>Nepidae</taxon>
        <taxon>Ranatrinae</taxon>
        <taxon>Ranatra</taxon>
    </lineage>
</organism>
<evidence type="ECO:0000256" key="6">
    <source>
        <dbReference type="SAM" id="MobiDB-lite"/>
    </source>
</evidence>
<dbReference type="InterPro" id="IPR002110">
    <property type="entry name" value="Ankyrin_rpt"/>
</dbReference>
<evidence type="ECO:0000256" key="5">
    <source>
        <dbReference type="PROSITE-ProRule" id="PRU00288"/>
    </source>
</evidence>
<feature type="domain" description="Arf-GAP" evidence="8">
    <location>
        <begin position="154"/>
        <end position="275"/>
    </location>
</feature>
<dbReference type="FunFam" id="2.30.29.30:FF:000384">
    <property type="entry name" value="Uncharacterized protein, isoform A"/>
    <property type="match status" value="1"/>
</dbReference>
<dbReference type="SMART" id="SM00105">
    <property type="entry name" value="ArfGap"/>
    <property type="match status" value="1"/>
</dbReference>
<keyword evidence="1" id="KW-0479">Metal-binding</keyword>
<evidence type="ECO:0000313" key="9">
    <source>
        <dbReference type="EMBL" id="KAL1138154.1"/>
    </source>
</evidence>
<dbReference type="Pfam" id="PF00169">
    <property type="entry name" value="PH"/>
    <property type="match status" value="1"/>
</dbReference>
<dbReference type="GO" id="GO:0008270">
    <property type="term" value="F:zinc ion binding"/>
    <property type="evidence" value="ECO:0007669"/>
    <property type="project" value="UniProtKB-KW"/>
</dbReference>
<keyword evidence="4" id="KW-0040">ANK repeat</keyword>
<dbReference type="SMART" id="SM00233">
    <property type="entry name" value="PH"/>
    <property type="match status" value="1"/>
</dbReference>
<evidence type="ECO:0000256" key="1">
    <source>
        <dbReference type="ARBA" id="ARBA00022723"/>
    </source>
</evidence>
<dbReference type="Gene3D" id="1.25.40.20">
    <property type="entry name" value="Ankyrin repeat-containing domain"/>
    <property type="match status" value="1"/>
</dbReference>
<keyword evidence="2 5" id="KW-0863">Zinc-finger</keyword>
<dbReference type="InterPro" id="IPR045258">
    <property type="entry name" value="ACAP1/2/3-like"/>
</dbReference>
<reference evidence="9 10" key="1">
    <citation type="submission" date="2024-07" db="EMBL/GenBank/DDBJ databases">
        <title>Chromosome-level genome assembly of the water stick insect Ranatra chinensis (Heteroptera: Nepidae).</title>
        <authorList>
            <person name="Liu X."/>
        </authorList>
    </citation>
    <scope>NUCLEOTIDE SEQUENCE [LARGE SCALE GENOMIC DNA]</scope>
    <source>
        <strain evidence="9">Cailab_2021Rc</strain>
        <tissue evidence="9">Muscle</tissue>
    </source>
</reference>
<dbReference type="FunFam" id="1.10.220.150:FF:000007">
    <property type="entry name" value="Arf-GAP with coiled-coil, ANK repeat and PH domain-containing protein 2"/>
    <property type="match status" value="1"/>
</dbReference>
<dbReference type="PROSITE" id="PS50003">
    <property type="entry name" value="PH_DOMAIN"/>
    <property type="match status" value="1"/>
</dbReference>
<dbReference type="PROSITE" id="PS50115">
    <property type="entry name" value="ARFGAP"/>
    <property type="match status" value="1"/>
</dbReference>
<evidence type="ECO:0000256" key="3">
    <source>
        <dbReference type="ARBA" id="ARBA00022833"/>
    </source>
</evidence>
<dbReference type="Pfam" id="PF12796">
    <property type="entry name" value="Ank_2"/>
    <property type="match status" value="1"/>
</dbReference>
<dbReference type="InterPro" id="IPR011993">
    <property type="entry name" value="PH-like_dom_sf"/>
</dbReference>
<name>A0ABD0YSD3_9HEMI</name>
<dbReference type="Gene3D" id="1.10.220.150">
    <property type="entry name" value="Arf GTPase activating protein"/>
    <property type="match status" value="1"/>
</dbReference>
<feature type="repeat" description="ANK" evidence="4">
    <location>
        <begin position="413"/>
        <end position="445"/>
    </location>
</feature>
<dbReference type="EMBL" id="JBFDAA010000004">
    <property type="protein sequence ID" value="KAL1138154.1"/>
    <property type="molecule type" value="Genomic_DNA"/>
</dbReference>
<dbReference type="PROSITE" id="PS50088">
    <property type="entry name" value="ANK_REPEAT"/>
    <property type="match status" value="1"/>
</dbReference>
<dbReference type="Proteomes" id="UP001558652">
    <property type="component" value="Unassembled WGS sequence"/>
</dbReference>
<dbReference type="SMART" id="SM00248">
    <property type="entry name" value="ANK"/>
    <property type="match status" value="3"/>
</dbReference>
<evidence type="ECO:0008006" key="11">
    <source>
        <dbReference type="Google" id="ProtNLM"/>
    </source>
</evidence>
<dbReference type="InterPro" id="IPR036770">
    <property type="entry name" value="Ankyrin_rpt-contain_sf"/>
</dbReference>
<evidence type="ECO:0000313" key="10">
    <source>
        <dbReference type="Proteomes" id="UP001558652"/>
    </source>
</evidence>
<dbReference type="InterPro" id="IPR037278">
    <property type="entry name" value="ARFGAP/RecO"/>
</dbReference>
<dbReference type="PRINTS" id="PR00405">
    <property type="entry name" value="REVINTRACTNG"/>
</dbReference>
<accession>A0ABD0YSD3</accession>
<dbReference type="AlphaFoldDB" id="A0ABD0YSD3"/>
<dbReference type="Gene3D" id="2.30.29.30">
    <property type="entry name" value="Pleckstrin-homology domain (PH domain)/Phosphotyrosine-binding domain (PTB)"/>
    <property type="match status" value="1"/>
</dbReference>
<dbReference type="InterPro" id="IPR001849">
    <property type="entry name" value="PH_domain"/>
</dbReference>
<evidence type="ECO:0000259" key="8">
    <source>
        <dbReference type="PROSITE" id="PS50115"/>
    </source>
</evidence>
<keyword evidence="3" id="KW-0862">Zinc</keyword>
<keyword evidence="10" id="KW-1185">Reference proteome</keyword>